<dbReference type="EMBL" id="WTVA01000014">
    <property type="protein sequence ID" value="MZR23125.1"/>
    <property type="molecule type" value="Genomic_DNA"/>
</dbReference>
<dbReference type="InterPro" id="IPR002881">
    <property type="entry name" value="DUF58"/>
</dbReference>
<feature type="domain" description="DUF58" evidence="1">
    <location>
        <begin position="59"/>
        <end position="261"/>
    </location>
</feature>
<dbReference type="OrthoDB" id="9776116at2"/>
<proteinExistence type="predicted"/>
<sequence length="299" mass="33414">MFKPRRVTASKLDDRNRAERLAQTLPPLILAAEHIVNAFDMGVHGRRRAGTGEDFWQFKRYGPDDSAASIDWRQSAKREHVYIRQKEQETAETVWIWRDGSPTMDFTSGRTEDSKLARATLISLALALSLSKSGEKFGLLGQTEKASTGPASFNRFVGRITELDGPPLAGLNTANRLSNKSTVVMISDFLSDLEEITATVRHFVNLGCNGFILHIADPVEVDLPYQGRTRFLSVANDDNLTLGRVEAVREEYQTLFEAHRSAIAKLAENVSWDYAFHRTDKPAGDAFARLYAALNIRGK</sequence>
<evidence type="ECO:0000313" key="2">
    <source>
        <dbReference type="EMBL" id="MZR23125.1"/>
    </source>
</evidence>
<comment type="caution">
    <text evidence="2">The sequence shown here is derived from an EMBL/GenBank/DDBJ whole genome shotgun (WGS) entry which is preliminary data.</text>
</comment>
<keyword evidence="3" id="KW-1185">Reference proteome</keyword>
<name>A0A845MHI7_9PROT</name>
<gene>
    <name evidence="2" type="ORF">GQF03_12385</name>
</gene>
<dbReference type="PANTHER" id="PTHR33608">
    <property type="entry name" value="BLL2464 PROTEIN"/>
    <property type="match status" value="1"/>
</dbReference>
<evidence type="ECO:0000259" key="1">
    <source>
        <dbReference type="Pfam" id="PF01882"/>
    </source>
</evidence>
<organism evidence="2 3">
    <name type="scientific">Sneathiella chungangensis</name>
    <dbReference type="NCBI Taxonomy" id="1418234"/>
    <lineage>
        <taxon>Bacteria</taxon>
        <taxon>Pseudomonadati</taxon>
        <taxon>Pseudomonadota</taxon>
        <taxon>Alphaproteobacteria</taxon>
        <taxon>Sneathiellales</taxon>
        <taxon>Sneathiellaceae</taxon>
        <taxon>Sneathiella</taxon>
    </lineage>
</organism>
<evidence type="ECO:0000313" key="3">
    <source>
        <dbReference type="Proteomes" id="UP000445696"/>
    </source>
</evidence>
<dbReference type="Pfam" id="PF01882">
    <property type="entry name" value="DUF58"/>
    <property type="match status" value="1"/>
</dbReference>
<dbReference type="RefSeq" id="WP_161339597.1">
    <property type="nucleotide sequence ID" value="NZ_JBHSDG010000003.1"/>
</dbReference>
<dbReference type="AlphaFoldDB" id="A0A845MHI7"/>
<protein>
    <submittedName>
        <fullName evidence="2">DUF58 domain-containing protein</fullName>
    </submittedName>
</protein>
<reference evidence="2 3" key="1">
    <citation type="journal article" date="2014" name="Int. J. Syst. Evol. Microbiol.">
        <title>Sneathiella chungangensis sp. nov., isolated from a marine sand, and emended description of the genus Sneathiella.</title>
        <authorList>
            <person name="Siamphan C."/>
            <person name="Kim H."/>
            <person name="Lee J.S."/>
            <person name="Kim W."/>
        </authorList>
    </citation>
    <scope>NUCLEOTIDE SEQUENCE [LARGE SCALE GENOMIC DNA]</scope>
    <source>
        <strain evidence="2 3">KCTC 32476</strain>
    </source>
</reference>
<dbReference type="PANTHER" id="PTHR33608:SF6">
    <property type="entry name" value="BLL2464 PROTEIN"/>
    <property type="match status" value="1"/>
</dbReference>
<dbReference type="Proteomes" id="UP000445696">
    <property type="component" value="Unassembled WGS sequence"/>
</dbReference>
<accession>A0A845MHI7</accession>